<reference evidence="2" key="1">
    <citation type="journal article" date="2010" name="Int. J. Food Microbiol.">
        <title>Isolation and characterization of plantaricin ASM1: a new bacteriocin produced by Lactobacillus plantarum A-1.</title>
        <authorList>
            <person name="Hata T."/>
            <person name="Tanaka R."/>
            <person name="Ohmomo S."/>
        </authorList>
    </citation>
    <scope>NUCLEOTIDE SEQUENCE</scope>
</reference>
<accession>C7G1H1</accession>
<feature type="region of interest" description="Disordered" evidence="1">
    <location>
        <begin position="1"/>
        <end position="27"/>
    </location>
</feature>
<dbReference type="AlphaFoldDB" id="C7G1H1"/>
<proteinExistence type="predicted"/>
<sequence length="27" mass="2983">MSPGNGKKSGQHGFNSKRTMDLNKHLL</sequence>
<name>C7G1H1_LACPN</name>
<dbReference type="EMBL" id="AB474371">
    <property type="protein sequence ID" value="BAH98033.1"/>
    <property type="molecule type" value="Genomic_DNA"/>
</dbReference>
<protein>
    <submittedName>
        <fullName evidence="2">Uncharacterized protein</fullName>
    </submittedName>
</protein>
<organism evidence="2">
    <name type="scientific">Lactiplantibacillus plantarum</name>
    <name type="common">Lactobacillus plantarum</name>
    <dbReference type="NCBI Taxonomy" id="1590"/>
    <lineage>
        <taxon>Bacteria</taxon>
        <taxon>Bacillati</taxon>
        <taxon>Bacillota</taxon>
        <taxon>Bacilli</taxon>
        <taxon>Lactobacillales</taxon>
        <taxon>Lactobacillaceae</taxon>
        <taxon>Lactiplantibacillus</taxon>
    </lineage>
</organism>
<feature type="compositionally biased region" description="Basic and acidic residues" evidence="1">
    <location>
        <begin position="18"/>
        <end position="27"/>
    </location>
</feature>
<evidence type="ECO:0000256" key="1">
    <source>
        <dbReference type="SAM" id="MobiDB-lite"/>
    </source>
</evidence>
<evidence type="ECO:0000313" key="2">
    <source>
        <dbReference type="EMBL" id="BAH98033.1"/>
    </source>
</evidence>